<dbReference type="EC" id="3.6.4.-" evidence="7"/>
<dbReference type="GO" id="GO:0003677">
    <property type="term" value="F:DNA binding"/>
    <property type="evidence" value="ECO:0007669"/>
    <property type="project" value="TreeGrafter"/>
</dbReference>
<feature type="domain" description="Helicase ATP-binding" evidence="5">
    <location>
        <begin position="43"/>
        <end position="225"/>
    </location>
</feature>
<dbReference type="InterPro" id="IPR013520">
    <property type="entry name" value="Ribonucl_H"/>
</dbReference>
<dbReference type="FunFam" id="3.30.420.10:FF:000045">
    <property type="entry name" value="3'-5' exonuclease DinG"/>
    <property type="match status" value="1"/>
</dbReference>
<dbReference type="InterPro" id="IPR001650">
    <property type="entry name" value="Helicase_C-like"/>
</dbReference>
<dbReference type="Pfam" id="PF00929">
    <property type="entry name" value="RNase_T"/>
    <property type="match status" value="1"/>
</dbReference>
<evidence type="ECO:0000259" key="5">
    <source>
        <dbReference type="PROSITE" id="PS51192"/>
    </source>
</evidence>
<keyword evidence="8" id="KW-1185">Reference proteome</keyword>
<dbReference type="Proteomes" id="UP000542813">
    <property type="component" value="Unassembled WGS sequence"/>
</dbReference>
<protein>
    <submittedName>
        <fullName evidence="7">ATP-dependent Lhr-like helicase</fullName>
        <ecNumber evidence="7">3.6.4.-</ecNumber>
    </submittedName>
</protein>
<dbReference type="PROSITE" id="PS51192">
    <property type="entry name" value="HELICASE_ATP_BIND_1"/>
    <property type="match status" value="1"/>
</dbReference>
<comment type="caution">
    <text evidence="7">The sequence shown here is derived from an EMBL/GenBank/DDBJ whole genome shotgun (WGS) entry which is preliminary data.</text>
</comment>
<dbReference type="InterPro" id="IPR012337">
    <property type="entry name" value="RNaseH-like_sf"/>
</dbReference>
<evidence type="ECO:0000259" key="6">
    <source>
        <dbReference type="PROSITE" id="PS51194"/>
    </source>
</evidence>
<proteinExistence type="predicted"/>
<keyword evidence="7" id="KW-0347">Helicase</keyword>
<dbReference type="GO" id="GO:0004386">
    <property type="term" value="F:helicase activity"/>
    <property type="evidence" value="ECO:0007669"/>
    <property type="project" value="UniProtKB-KW"/>
</dbReference>
<keyword evidence="7" id="KW-0378">Hydrolase</keyword>
<dbReference type="InterPro" id="IPR014001">
    <property type="entry name" value="Helicase_ATP-bd"/>
</dbReference>
<dbReference type="Pfam" id="PF00270">
    <property type="entry name" value="DEAD"/>
    <property type="match status" value="1"/>
</dbReference>
<dbReference type="GO" id="GO:0004527">
    <property type="term" value="F:exonuclease activity"/>
    <property type="evidence" value="ECO:0007669"/>
    <property type="project" value="UniProtKB-KW"/>
</dbReference>
<feature type="domain" description="Helicase C-terminal" evidence="6">
    <location>
        <begin position="280"/>
        <end position="433"/>
    </location>
</feature>
<dbReference type="PROSITE" id="PS51194">
    <property type="entry name" value="HELICASE_CTER"/>
    <property type="match status" value="1"/>
</dbReference>
<keyword evidence="2" id="KW-0540">Nuclease</keyword>
<dbReference type="GO" id="GO:0005524">
    <property type="term" value="F:ATP binding"/>
    <property type="evidence" value="ECO:0007669"/>
    <property type="project" value="UniProtKB-KW"/>
</dbReference>
<dbReference type="RefSeq" id="WP_184825013.1">
    <property type="nucleotide sequence ID" value="NZ_JACHMM010000001.1"/>
</dbReference>
<dbReference type="Pfam" id="PF00271">
    <property type="entry name" value="Helicase_C"/>
    <property type="match status" value="1"/>
</dbReference>
<dbReference type="AlphaFoldDB" id="A0A7W9LMS8"/>
<dbReference type="InterPro" id="IPR011545">
    <property type="entry name" value="DEAD/DEAH_box_helicase_dom"/>
</dbReference>
<keyword evidence="2" id="KW-0269">Exonuclease</keyword>
<feature type="compositionally biased region" description="Basic and acidic residues" evidence="4">
    <location>
        <begin position="263"/>
        <end position="278"/>
    </location>
</feature>
<evidence type="ECO:0000313" key="7">
    <source>
        <dbReference type="EMBL" id="MBB5789566.1"/>
    </source>
</evidence>
<dbReference type="CDD" id="cd17922">
    <property type="entry name" value="DEXHc_LHR-like"/>
    <property type="match status" value="1"/>
</dbReference>
<gene>
    <name evidence="7" type="ORF">HD601_004141</name>
</gene>
<keyword evidence="1" id="KW-0547">Nucleotide-binding</keyword>
<accession>A0A7W9LMS8</accession>
<dbReference type="Gene3D" id="3.40.50.300">
    <property type="entry name" value="P-loop containing nucleotide triphosphate hydrolases"/>
    <property type="match status" value="2"/>
</dbReference>
<dbReference type="PANTHER" id="PTHR47962:SF5">
    <property type="entry name" value="ATP-DEPENDENT HELICASE LHR-RELATED"/>
    <property type="match status" value="1"/>
</dbReference>
<dbReference type="SUPFAM" id="SSF53098">
    <property type="entry name" value="Ribonuclease H-like"/>
    <property type="match status" value="1"/>
</dbReference>
<evidence type="ECO:0000256" key="1">
    <source>
        <dbReference type="ARBA" id="ARBA00022741"/>
    </source>
</evidence>
<dbReference type="InterPro" id="IPR036397">
    <property type="entry name" value="RNaseH_sf"/>
</dbReference>
<dbReference type="SUPFAM" id="SSF52540">
    <property type="entry name" value="P-loop containing nucleoside triphosphate hydrolases"/>
    <property type="match status" value="1"/>
</dbReference>
<evidence type="ECO:0000256" key="4">
    <source>
        <dbReference type="SAM" id="MobiDB-lite"/>
    </source>
</evidence>
<sequence length="1075" mass="116032">MLSDAAAGHADPARAFGRLHPGVQRWIWNQGWTSLRTVQALAVEPILSGRDVLISAATAAGKTEAAWLPICSDIAEHAGDGAPGIKAMYVGPLKALINDQHLRLETLGESADIPVHRWHGDVPGSAKRNVRTNPDGILLITPESLEALFVRDGSRVARIFAGLRHVVIDEFHSFIGSERGAQLQSLMHRIDRVVGRRVPRIGLSATLADLSDAADFLRPRNGPNVALVVSPYDEGAEIRLQVRGYVRHDPVTPPTPAPSPASHPEEHDDDIAGHPNDAKAIGDHLFRTLRGSDNLVFANSRASVEAYTDILSRLSADQRVPNEFVAHHGNLSKEHREDIEARLRSSETPATAICTSTLEMGIDIGSTDSVAQVGAPPGVAALRQRLGRSGRRGKPATLRAYISEPEVTDRTPPADMLRARLFQTVAMTELMLNDRWYEPPNLSDLHLSTLVQQVLSVIAQHGGATAVELYGVLCGQGPFARVGREVFVQLLQDMGTSELLVQSSDGLLLAGRVGDHIVNHYSFYSAFHSAEEYRLMVRGRTLGTIPVVYPVLVGSYLIFAGLRWQVVDVDAESRIIELTRSTGGRPPAFAGTGTTVADEVRRRMHDLYTSDVVPIYLDTIGQSLLEEGRRNFRRLRLGERRLLDWGDDTVVLPWRGDTVLNTIAIALNSVGLKVSMDGVGLTVVGAAPATIVAAARELVAAGEPEAATLAEDVTVKTRDKYDEYLSDHLLCLAYASHSLDVRSAWQTLAQLAGERVHLSAPPRLGTDPSVQVTPPRVGETPFAVVDIETTGFAPLREDRIVEIAIVQADPEGVPTGRWSSLVNPLRDPGPTHVHGILPEDLLHAPTWVQIADWVADQFAGRIVVAHNAGFDLSFVNLEFERADIDSPAWPTLDTLELASHLGNHVDRSLQACCDVAGIPIEYAHTASGDADATTQLLAAYLRLAAESGVDLNPLVADRSLTPAPYPRPAPPFAAPRKVVRPVSPETAALITAVSAAYSVGADPATNAYLAVLDRAVLSAKSDLDVNHLLTEAARFGLDRQQAIVTTHSFLTRVVETATGMAAATATELLSRIALH</sequence>
<dbReference type="SMART" id="SM00479">
    <property type="entry name" value="EXOIII"/>
    <property type="match status" value="1"/>
</dbReference>
<dbReference type="GO" id="GO:0016887">
    <property type="term" value="F:ATP hydrolysis activity"/>
    <property type="evidence" value="ECO:0007669"/>
    <property type="project" value="TreeGrafter"/>
</dbReference>
<evidence type="ECO:0000256" key="2">
    <source>
        <dbReference type="ARBA" id="ARBA00022839"/>
    </source>
</evidence>
<organism evidence="7 8">
    <name type="scientific">Jiangella mangrovi</name>
    <dbReference type="NCBI Taxonomy" id="1524084"/>
    <lineage>
        <taxon>Bacteria</taxon>
        <taxon>Bacillati</taxon>
        <taxon>Actinomycetota</taxon>
        <taxon>Actinomycetes</taxon>
        <taxon>Jiangellales</taxon>
        <taxon>Jiangellaceae</taxon>
        <taxon>Jiangella</taxon>
    </lineage>
</organism>
<feature type="region of interest" description="Disordered" evidence="4">
    <location>
        <begin position="247"/>
        <end position="278"/>
    </location>
</feature>
<feature type="compositionally biased region" description="Pro residues" evidence="4">
    <location>
        <begin position="251"/>
        <end position="261"/>
    </location>
</feature>
<keyword evidence="3" id="KW-0067">ATP-binding</keyword>
<evidence type="ECO:0000313" key="8">
    <source>
        <dbReference type="Proteomes" id="UP000542813"/>
    </source>
</evidence>
<dbReference type="InterPro" id="IPR027417">
    <property type="entry name" value="P-loop_NTPase"/>
</dbReference>
<evidence type="ECO:0000256" key="3">
    <source>
        <dbReference type="ARBA" id="ARBA00022840"/>
    </source>
</evidence>
<dbReference type="InterPro" id="IPR052511">
    <property type="entry name" value="ATP-dep_Helicase"/>
</dbReference>
<name>A0A7W9LMS8_9ACTN</name>
<dbReference type="PANTHER" id="PTHR47962">
    <property type="entry name" value="ATP-DEPENDENT HELICASE LHR-RELATED-RELATED"/>
    <property type="match status" value="1"/>
</dbReference>
<dbReference type="CDD" id="cd06127">
    <property type="entry name" value="DEDDh"/>
    <property type="match status" value="1"/>
</dbReference>
<dbReference type="EMBL" id="JACHMM010000001">
    <property type="protein sequence ID" value="MBB5789566.1"/>
    <property type="molecule type" value="Genomic_DNA"/>
</dbReference>
<reference evidence="7 8" key="1">
    <citation type="submission" date="2020-08" db="EMBL/GenBank/DDBJ databases">
        <title>Sequencing the genomes of 1000 actinobacteria strains.</title>
        <authorList>
            <person name="Klenk H.-P."/>
        </authorList>
    </citation>
    <scope>NUCLEOTIDE SEQUENCE [LARGE SCALE GENOMIC DNA]</scope>
    <source>
        <strain evidence="7 8">DSM 102122</strain>
    </source>
</reference>
<dbReference type="Gene3D" id="3.30.420.10">
    <property type="entry name" value="Ribonuclease H-like superfamily/Ribonuclease H"/>
    <property type="match status" value="1"/>
</dbReference>
<dbReference type="SMART" id="SM00487">
    <property type="entry name" value="DEXDc"/>
    <property type="match status" value="1"/>
</dbReference>
<dbReference type="SMART" id="SM00490">
    <property type="entry name" value="HELICc"/>
    <property type="match status" value="1"/>
</dbReference>